<evidence type="ECO:0000313" key="1">
    <source>
        <dbReference type="EMBL" id="GFS54729.1"/>
    </source>
</evidence>
<dbReference type="EMBL" id="BMAV01026949">
    <property type="protein sequence ID" value="GFS54729.1"/>
    <property type="molecule type" value="Genomic_DNA"/>
</dbReference>
<comment type="caution">
    <text evidence="1">The sequence shown here is derived from an EMBL/GenBank/DDBJ whole genome shotgun (WGS) entry which is preliminary data.</text>
</comment>
<sequence length="176" mass="20197">MTLERATKRLSLLKRIADSKWGCSKTTLELTYNIYILPLITYCCEPLVVASKQVIYILEVFRNRAIRLITGAVKSTPIDALLLSTHQMPIKSIVKERALLLWEKITRIPECLSLWKDSLSYINKNLKSQRGFLQKAMALKELHSFNFEPEDLIKSSKSTERDADNLGKKVSVFSYT</sequence>
<dbReference type="AlphaFoldDB" id="A0A8X6IRK6"/>
<dbReference type="OrthoDB" id="6433419at2759"/>
<reference evidence="1" key="1">
    <citation type="submission" date="2020-08" db="EMBL/GenBank/DDBJ databases">
        <title>Multicomponent nature underlies the extraordinary mechanical properties of spider dragline silk.</title>
        <authorList>
            <person name="Kono N."/>
            <person name="Nakamura H."/>
            <person name="Mori M."/>
            <person name="Yoshida Y."/>
            <person name="Ohtoshi R."/>
            <person name="Malay A.D."/>
            <person name="Moran D.A.P."/>
            <person name="Tomita M."/>
            <person name="Numata K."/>
            <person name="Arakawa K."/>
        </authorList>
    </citation>
    <scope>NUCLEOTIDE SEQUENCE</scope>
</reference>
<protein>
    <submittedName>
        <fullName evidence="1">Uncharacterized protein</fullName>
    </submittedName>
</protein>
<name>A0A8X6IRK6_9ARAC</name>
<keyword evidence="2" id="KW-1185">Reference proteome</keyword>
<gene>
    <name evidence="1" type="primary">HNAJ_LOCUS11537</name>
    <name evidence="1" type="ORF">TNIN_484201</name>
</gene>
<organism evidence="1 2">
    <name type="scientific">Trichonephila inaurata madagascariensis</name>
    <dbReference type="NCBI Taxonomy" id="2747483"/>
    <lineage>
        <taxon>Eukaryota</taxon>
        <taxon>Metazoa</taxon>
        <taxon>Ecdysozoa</taxon>
        <taxon>Arthropoda</taxon>
        <taxon>Chelicerata</taxon>
        <taxon>Arachnida</taxon>
        <taxon>Araneae</taxon>
        <taxon>Araneomorphae</taxon>
        <taxon>Entelegynae</taxon>
        <taxon>Araneoidea</taxon>
        <taxon>Nephilidae</taxon>
        <taxon>Trichonephila</taxon>
        <taxon>Trichonephila inaurata</taxon>
    </lineage>
</organism>
<proteinExistence type="predicted"/>
<accession>A0A8X6IRK6</accession>
<dbReference type="Proteomes" id="UP000886998">
    <property type="component" value="Unassembled WGS sequence"/>
</dbReference>
<evidence type="ECO:0000313" key="2">
    <source>
        <dbReference type="Proteomes" id="UP000886998"/>
    </source>
</evidence>